<keyword evidence="12 16" id="KW-0503">Monooxygenase</keyword>
<dbReference type="SUPFAM" id="SSF48264">
    <property type="entry name" value="Cytochrome P450"/>
    <property type="match status" value="1"/>
</dbReference>
<gene>
    <name evidence="17" type="ORF">LSINAPIS_LOCUS387</name>
</gene>
<keyword evidence="18" id="KW-1185">Reference proteome</keyword>
<dbReference type="PANTHER" id="PTHR24292:SF54">
    <property type="entry name" value="CYP9F3-RELATED"/>
    <property type="match status" value="1"/>
</dbReference>
<evidence type="ECO:0000256" key="2">
    <source>
        <dbReference type="ARBA" id="ARBA00004174"/>
    </source>
</evidence>
<dbReference type="InterPro" id="IPR017972">
    <property type="entry name" value="Cyt_P450_CS"/>
</dbReference>
<keyword evidence="7 15" id="KW-0479">Metal-binding</keyword>
<evidence type="ECO:0000256" key="1">
    <source>
        <dbReference type="ARBA" id="ARBA00001971"/>
    </source>
</evidence>
<keyword evidence="13" id="KW-0472">Membrane</keyword>
<dbReference type="PANTHER" id="PTHR24292">
    <property type="entry name" value="CYTOCHROME P450"/>
    <property type="match status" value="1"/>
</dbReference>
<reference evidence="17 18" key="1">
    <citation type="submission" date="2017-07" db="EMBL/GenBank/DDBJ databases">
        <authorList>
            <person name="Talla V."/>
            <person name="Backstrom N."/>
        </authorList>
    </citation>
    <scope>NUCLEOTIDE SEQUENCE [LARGE SCALE GENOMIC DNA]</scope>
</reference>
<sequence>MKNFFTENGLKYKPFYPIFGNNLQSTFKQKHMVEDLDEVYRAFPNEKYVAYMEGGKPHLLIRDPDLIKQITVKDFDHFVDHKEFFPVEVEPLFGNSVFMMKGERWRDMRSTLSPAFTSSKMKLMMPFMTEISNNIVKYIKDHSDEEIDIDQVIRIYTNDVIASTAFGLQVNSLKDINNDFYKAGQEFFKIPFLRRILFVIAVICPSILKTFNLSVFPKKTSRFLSNIVISTMEYREKNNIERPDMIQLLMETSKGSLKTEKGEDDETGLAPFVENHRSTTKWTPDELAGQVFIFFIAGFESSASTLVLCLHELALNYEVQDKLYQEIRNYEEKNGKLVFEKINELNYLECVLNEALRKWSVALALDRMCTKTYELPPPREGGKPYTMKPGDLLLCTVNSIHMDPKYFPDPKAFNPDRFLEENKHKIKPFTFLPFGAGPRNCIGIRFAMMELKVLLFHLVANFEIQKCEKTQDPAELAPLDVIIAAKGGSWVKFVPRNK</sequence>
<organism evidence="17 18">
    <name type="scientific">Leptidea sinapis</name>
    <dbReference type="NCBI Taxonomy" id="189913"/>
    <lineage>
        <taxon>Eukaryota</taxon>
        <taxon>Metazoa</taxon>
        <taxon>Ecdysozoa</taxon>
        <taxon>Arthropoda</taxon>
        <taxon>Hexapoda</taxon>
        <taxon>Insecta</taxon>
        <taxon>Pterygota</taxon>
        <taxon>Neoptera</taxon>
        <taxon>Endopterygota</taxon>
        <taxon>Lepidoptera</taxon>
        <taxon>Glossata</taxon>
        <taxon>Ditrysia</taxon>
        <taxon>Papilionoidea</taxon>
        <taxon>Pieridae</taxon>
        <taxon>Dismorphiinae</taxon>
        <taxon>Leptidea</taxon>
    </lineage>
</organism>
<accession>A0A5E4PLK0</accession>
<comment type="similarity">
    <text evidence="4 16">Belongs to the cytochrome P450 family.</text>
</comment>
<dbReference type="InterPro" id="IPR050476">
    <property type="entry name" value="Insect_CytP450_Detox"/>
</dbReference>
<evidence type="ECO:0000256" key="3">
    <source>
        <dbReference type="ARBA" id="ARBA00004406"/>
    </source>
</evidence>
<name>A0A5E4PLK0_9NEOP</name>
<comment type="catalytic activity">
    <reaction evidence="14">
        <text>an organic molecule + reduced [NADPH--hemoprotein reductase] + O2 = an alcohol + oxidized [NADPH--hemoprotein reductase] + H2O + H(+)</text>
        <dbReference type="Rhea" id="RHEA:17149"/>
        <dbReference type="Rhea" id="RHEA-COMP:11964"/>
        <dbReference type="Rhea" id="RHEA-COMP:11965"/>
        <dbReference type="ChEBI" id="CHEBI:15377"/>
        <dbReference type="ChEBI" id="CHEBI:15378"/>
        <dbReference type="ChEBI" id="CHEBI:15379"/>
        <dbReference type="ChEBI" id="CHEBI:30879"/>
        <dbReference type="ChEBI" id="CHEBI:57618"/>
        <dbReference type="ChEBI" id="CHEBI:58210"/>
        <dbReference type="ChEBI" id="CHEBI:142491"/>
        <dbReference type="EC" id="1.14.14.1"/>
    </reaction>
</comment>
<evidence type="ECO:0000256" key="9">
    <source>
        <dbReference type="ARBA" id="ARBA00022848"/>
    </source>
</evidence>
<dbReference type="InterPro" id="IPR001128">
    <property type="entry name" value="Cyt_P450"/>
</dbReference>
<evidence type="ECO:0000256" key="11">
    <source>
        <dbReference type="ARBA" id="ARBA00023004"/>
    </source>
</evidence>
<evidence type="ECO:0000313" key="18">
    <source>
        <dbReference type="Proteomes" id="UP000324832"/>
    </source>
</evidence>
<evidence type="ECO:0000256" key="7">
    <source>
        <dbReference type="ARBA" id="ARBA00022723"/>
    </source>
</evidence>
<dbReference type="InterPro" id="IPR036396">
    <property type="entry name" value="Cyt_P450_sf"/>
</dbReference>
<evidence type="ECO:0000256" key="12">
    <source>
        <dbReference type="ARBA" id="ARBA00023033"/>
    </source>
</evidence>
<dbReference type="EMBL" id="FZQP02000004">
    <property type="protein sequence ID" value="VVC86598.1"/>
    <property type="molecule type" value="Genomic_DNA"/>
</dbReference>
<comment type="cofactor">
    <cofactor evidence="1 15">
        <name>heme</name>
        <dbReference type="ChEBI" id="CHEBI:30413"/>
    </cofactor>
</comment>
<evidence type="ECO:0000256" key="10">
    <source>
        <dbReference type="ARBA" id="ARBA00023002"/>
    </source>
</evidence>
<dbReference type="GO" id="GO:0005506">
    <property type="term" value="F:iron ion binding"/>
    <property type="evidence" value="ECO:0007669"/>
    <property type="project" value="InterPro"/>
</dbReference>
<dbReference type="PRINTS" id="PR00463">
    <property type="entry name" value="EP450I"/>
</dbReference>
<keyword evidence="10 16" id="KW-0560">Oxidoreductase</keyword>
<evidence type="ECO:0000256" key="13">
    <source>
        <dbReference type="ARBA" id="ARBA00023136"/>
    </source>
</evidence>
<evidence type="ECO:0000256" key="15">
    <source>
        <dbReference type="PIRSR" id="PIRSR602401-1"/>
    </source>
</evidence>
<dbReference type="GO" id="GO:0005789">
    <property type="term" value="C:endoplasmic reticulum membrane"/>
    <property type="evidence" value="ECO:0007669"/>
    <property type="project" value="UniProtKB-SubCell"/>
</dbReference>
<feature type="binding site" description="axial binding residue" evidence="15">
    <location>
        <position position="441"/>
    </location>
    <ligand>
        <name>heme</name>
        <dbReference type="ChEBI" id="CHEBI:30413"/>
    </ligand>
    <ligandPart>
        <name>Fe</name>
        <dbReference type="ChEBI" id="CHEBI:18248"/>
    </ligandPart>
</feature>
<evidence type="ECO:0000256" key="16">
    <source>
        <dbReference type="RuleBase" id="RU000461"/>
    </source>
</evidence>
<dbReference type="EC" id="1.14.14.1" evidence="5"/>
<protein>
    <recommendedName>
        <fullName evidence="5">unspecific monooxygenase</fullName>
        <ecNumber evidence="5">1.14.14.1</ecNumber>
    </recommendedName>
</protein>
<keyword evidence="9" id="KW-0492">Microsome</keyword>
<dbReference type="Pfam" id="PF00067">
    <property type="entry name" value="p450"/>
    <property type="match status" value="1"/>
</dbReference>
<evidence type="ECO:0000256" key="14">
    <source>
        <dbReference type="ARBA" id="ARBA00047827"/>
    </source>
</evidence>
<evidence type="ECO:0000313" key="17">
    <source>
        <dbReference type="EMBL" id="VVC86598.1"/>
    </source>
</evidence>
<dbReference type="FunFam" id="1.10.630.10:FF:000042">
    <property type="entry name" value="Cytochrome P450"/>
    <property type="match status" value="1"/>
</dbReference>
<evidence type="ECO:0000256" key="8">
    <source>
        <dbReference type="ARBA" id="ARBA00022824"/>
    </source>
</evidence>
<dbReference type="GO" id="GO:0020037">
    <property type="term" value="F:heme binding"/>
    <property type="evidence" value="ECO:0007669"/>
    <property type="project" value="InterPro"/>
</dbReference>
<evidence type="ECO:0000256" key="6">
    <source>
        <dbReference type="ARBA" id="ARBA00022617"/>
    </source>
</evidence>
<keyword evidence="11 15" id="KW-0408">Iron</keyword>
<dbReference type="CDD" id="cd11056">
    <property type="entry name" value="CYP6-like"/>
    <property type="match status" value="1"/>
</dbReference>
<dbReference type="Gene3D" id="1.10.630.10">
    <property type="entry name" value="Cytochrome P450"/>
    <property type="match status" value="1"/>
</dbReference>
<evidence type="ECO:0000256" key="4">
    <source>
        <dbReference type="ARBA" id="ARBA00010617"/>
    </source>
</evidence>
<keyword evidence="6 15" id="KW-0349">Heme</keyword>
<proteinExistence type="inferred from homology"/>
<dbReference type="GO" id="GO:0016712">
    <property type="term" value="F:oxidoreductase activity, acting on paired donors, with incorporation or reduction of molecular oxygen, reduced flavin or flavoprotein as one donor, and incorporation of one atom of oxygen"/>
    <property type="evidence" value="ECO:0007669"/>
    <property type="project" value="UniProtKB-EC"/>
</dbReference>
<comment type="subcellular location">
    <subcellularLocation>
        <location evidence="3">Endoplasmic reticulum membrane</location>
        <topology evidence="3">Peripheral membrane protein</topology>
    </subcellularLocation>
    <subcellularLocation>
        <location evidence="2">Microsome membrane</location>
        <topology evidence="2">Peripheral membrane protein</topology>
    </subcellularLocation>
</comment>
<dbReference type="PROSITE" id="PS00086">
    <property type="entry name" value="CYTOCHROME_P450"/>
    <property type="match status" value="1"/>
</dbReference>
<dbReference type="PRINTS" id="PR00385">
    <property type="entry name" value="P450"/>
</dbReference>
<dbReference type="Proteomes" id="UP000324832">
    <property type="component" value="Unassembled WGS sequence"/>
</dbReference>
<dbReference type="InterPro" id="IPR002401">
    <property type="entry name" value="Cyt_P450_E_grp-I"/>
</dbReference>
<dbReference type="AlphaFoldDB" id="A0A5E4PLK0"/>
<keyword evidence="8" id="KW-0256">Endoplasmic reticulum</keyword>
<evidence type="ECO:0000256" key="5">
    <source>
        <dbReference type="ARBA" id="ARBA00012109"/>
    </source>
</evidence>